<keyword evidence="1" id="KW-0472">Membrane</keyword>
<feature type="transmembrane region" description="Helical" evidence="1">
    <location>
        <begin position="46"/>
        <end position="64"/>
    </location>
</feature>
<dbReference type="Pfam" id="PF09527">
    <property type="entry name" value="ATPase_gene1"/>
    <property type="match status" value="1"/>
</dbReference>
<name>A0AAU7C7G5_9BACT</name>
<gene>
    <name evidence="2" type="ORF">V5E97_22145</name>
</gene>
<dbReference type="EMBL" id="CP155447">
    <property type="protein sequence ID" value="XBH01053.1"/>
    <property type="molecule type" value="Genomic_DNA"/>
</dbReference>
<dbReference type="AlphaFoldDB" id="A0AAU7C7G5"/>
<dbReference type="InterPro" id="IPR032820">
    <property type="entry name" value="ATPase_put"/>
</dbReference>
<protein>
    <submittedName>
        <fullName evidence="2">AtpZ/AtpI family protein</fullName>
    </submittedName>
</protein>
<proteinExistence type="predicted"/>
<organism evidence="2">
    <name type="scientific">Singulisphaera sp. Ch08</name>
    <dbReference type="NCBI Taxonomy" id="3120278"/>
    <lineage>
        <taxon>Bacteria</taxon>
        <taxon>Pseudomonadati</taxon>
        <taxon>Planctomycetota</taxon>
        <taxon>Planctomycetia</taxon>
        <taxon>Isosphaerales</taxon>
        <taxon>Isosphaeraceae</taxon>
        <taxon>Singulisphaera</taxon>
    </lineage>
</organism>
<keyword evidence="1" id="KW-0812">Transmembrane</keyword>
<dbReference type="RefSeq" id="WP_406693738.1">
    <property type="nucleotide sequence ID" value="NZ_CP155447.1"/>
</dbReference>
<accession>A0AAU7C7G5</accession>
<evidence type="ECO:0000313" key="2">
    <source>
        <dbReference type="EMBL" id="XBH01053.1"/>
    </source>
</evidence>
<keyword evidence="1" id="KW-1133">Transmembrane helix</keyword>
<reference evidence="2" key="1">
    <citation type="submission" date="2024-05" db="EMBL/GenBank/DDBJ databases">
        <title>Planctomycetes of the genus Singulisphaera possess chitinolytic capabilities.</title>
        <authorList>
            <person name="Ivanova A."/>
        </authorList>
    </citation>
    <scope>NUCLEOTIDE SEQUENCE</scope>
    <source>
        <strain evidence="2">Ch08T</strain>
    </source>
</reference>
<evidence type="ECO:0000256" key="1">
    <source>
        <dbReference type="SAM" id="Phobius"/>
    </source>
</evidence>
<sequence>MSQPEPRSRLSVGMQWASRISTIGLEFALPPLMGAGLDRWLRTSPLATLIGAVLGFAVGMMHLLRIAREGSRL</sequence>